<dbReference type="PANTHER" id="PTHR30217">
    <property type="entry name" value="PEPTIDASE U32 FAMILY"/>
    <property type="match status" value="1"/>
</dbReference>
<proteinExistence type="predicted"/>
<reference evidence="4" key="1">
    <citation type="submission" date="2015-12" db="EMBL/GenBank/DDBJ databases">
        <authorList>
            <person name="Lodha T.D."/>
            <person name="Chintalapati S."/>
            <person name="Chintalapati V.R."/>
            <person name="Sravanthi T."/>
        </authorList>
    </citation>
    <scope>NUCLEOTIDE SEQUENCE [LARGE SCALE GENOMIC DNA]</scope>
    <source>
        <strain evidence="4">JC133</strain>
    </source>
</reference>
<accession>A0A2S4JUA4</accession>
<dbReference type="InterPro" id="IPR051454">
    <property type="entry name" value="RNA/ubiquinone_mod_enzymes"/>
</dbReference>
<feature type="compositionally biased region" description="Basic and acidic residues" evidence="1">
    <location>
        <begin position="571"/>
        <end position="584"/>
    </location>
</feature>
<dbReference type="AlphaFoldDB" id="A0A2S4JUA4"/>
<keyword evidence="4" id="KW-1185">Reference proteome</keyword>
<gene>
    <name evidence="3" type="ORF">AU468_05950</name>
</gene>
<dbReference type="Pfam" id="PF12392">
    <property type="entry name" value="DUF3656"/>
    <property type="match status" value="1"/>
</dbReference>
<dbReference type="Proteomes" id="UP000237350">
    <property type="component" value="Unassembled WGS sequence"/>
</dbReference>
<evidence type="ECO:0000256" key="1">
    <source>
        <dbReference type="SAM" id="MobiDB-lite"/>
    </source>
</evidence>
<sequence length="663" mass="73702">MTPKKSAIELLAPARDLACGLAALSHGADALYVGASRFGARQAAGNSLDDISRLIEAAHFYSARVYVTLNTLLFDRELPQVEDLVHQLYHRGADAIIFQDMALLEMDLPPIALHASTQADNRRPEKIRFLEEAGVEQVVLARELSLQEIAEIRRRTERIALEVFVHGSLCVSYSGRCFASHRWGGRSANRGACAQPCRLPYRVTTPGGKEIAGETHLLSLKDLCNGPNLEDLLRAGATSFKIEGRLKDISYVKNVTAWYRQALDRIVEKEPSWRRSSCGSEVFSFDPAPEKSFSRGFTDHFLHRRQKKATTLGTPKAVGVPLAKVLRVGKGYFTLPAWTDPGNGDGFCFFTARGELEGFRADRVEPEKTGKTGNPEWYRVYARFGSHLRAGTQLYRNHHQFFVRQVEKSRGTRTIDLRVSISGATSSAGEPLLVVTATDEEGLSSRMERSIPPSQRSGEAPSPDRGRANLERQFSRWGNSPFRIRELSLDLSDPPLVPLSWINSLRRDLAEAHQKKRSSRRPPDAVRPGRGTAPFPTDSEEPSLNITNTMARNFYRRHGVAGEIPPAPDILPREASRENEPADGSDRPVMICRYCLRHELGICPRERKPTGEAPAPPASPLLLEGPPGTLEARFDCTRCEMRLYLTSRQSGPEQAPVAREGPE</sequence>
<feature type="domain" description="Peptidase U32 collagenase" evidence="2">
    <location>
        <begin position="394"/>
        <end position="517"/>
    </location>
</feature>
<dbReference type="EMBL" id="LPWH01000055">
    <property type="protein sequence ID" value="POR03092.1"/>
    <property type="molecule type" value="Genomic_DNA"/>
</dbReference>
<feature type="region of interest" description="Disordered" evidence="1">
    <location>
        <begin position="561"/>
        <end position="584"/>
    </location>
</feature>
<name>A0A2S4JUA4_9SPIO</name>
<dbReference type="OrthoDB" id="9807498at2"/>
<dbReference type="Pfam" id="PF01136">
    <property type="entry name" value="Peptidase_U32"/>
    <property type="match status" value="1"/>
</dbReference>
<organism evidence="3 4">
    <name type="scientific">Alkalispirochaeta sphaeroplastigenens</name>
    <dbReference type="NCBI Taxonomy" id="1187066"/>
    <lineage>
        <taxon>Bacteria</taxon>
        <taxon>Pseudomonadati</taxon>
        <taxon>Spirochaetota</taxon>
        <taxon>Spirochaetia</taxon>
        <taxon>Spirochaetales</taxon>
        <taxon>Spirochaetaceae</taxon>
        <taxon>Alkalispirochaeta</taxon>
    </lineage>
</organism>
<feature type="region of interest" description="Disordered" evidence="1">
    <location>
        <begin position="512"/>
        <end position="544"/>
    </location>
</feature>
<evidence type="ECO:0000259" key="2">
    <source>
        <dbReference type="Pfam" id="PF12392"/>
    </source>
</evidence>
<dbReference type="RefSeq" id="WP_103679931.1">
    <property type="nucleotide sequence ID" value="NZ_LPWH01000055.1"/>
</dbReference>
<comment type="caution">
    <text evidence="3">The sequence shown here is derived from an EMBL/GenBank/DDBJ whole genome shotgun (WGS) entry which is preliminary data.</text>
</comment>
<protein>
    <recommendedName>
        <fullName evidence="2">Peptidase U32 collagenase domain-containing protein</fullName>
    </recommendedName>
</protein>
<feature type="region of interest" description="Disordered" evidence="1">
    <location>
        <begin position="438"/>
        <end position="467"/>
    </location>
</feature>
<dbReference type="PANTHER" id="PTHR30217:SF10">
    <property type="entry name" value="23S RRNA 5-HYDROXYCYTIDINE C2501 SYNTHASE"/>
    <property type="match status" value="1"/>
</dbReference>
<evidence type="ECO:0000313" key="4">
    <source>
        <dbReference type="Proteomes" id="UP000237350"/>
    </source>
</evidence>
<dbReference type="InterPro" id="IPR020988">
    <property type="entry name" value="Pept_U32_collagenase"/>
</dbReference>
<evidence type="ECO:0000313" key="3">
    <source>
        <dbReference type="EMBL" id="POR03092.1"/>
    </source>
</evidence>
<feature type="region of interest" description="Disordered" evidence="1">
    <location>
        <begin position="606"/>
        <end position="627"/>
    </location>
</feature>
<dbReference type="InterPro" id="IPR001539">
    <property type="entry name" value="Peptidase_U32"/>
</dbReference>